<dbReference type="GO" id="GO:0003995">
    <property type="term" value="F:acyl-CoA dehydrogenase activity"/>
    <property type="evidence" value="ECO:0007669"/>
    <property type="project" value="TreeGrafter"/>
</dbReference>
<dbReference type="PANTHER" id="PTHR48083">
    <property type="entry name" value="MEDIUM-CHAIN SPECIFIC ACYL-COA DEHYDROGENASE, MITOCHONDRIAL-RELATED"/>
    <property type="match status" value="1"/>
</dbReference>
<evidence type="ECO:0000259" key="8">
    <source>
        <dbReference type="Pfam" id="PF02770"/>
    </source>
</evidence>
<evidence type="ECO:0000259" key="7">
    <source>
        <dbReference type="Pfam" id="PF00441"/>
    </source>
</evidence>
<sequence>MEPLFTTARTKELIPRIREFVLDELVPLETPEYLTGNFSKVAAILDQKRELVRRAGLWGLQHSKNEDGLGLTLAEFGQISEVLAWSPFGHYAFNCQAPDIGNMELLHKHASGSLNQQYLEPLKAGHIRSCFSMTEPEFAGSNPTRIGTTAVREGDEWVINGHKWFTSSADGAAFAVVMAVTNPDAAPHRRASMILVPTDTPGFQRVRNISIMGDGSDHWGSHAEVRYTNVRVPVSNLIGEEGLGFVLAQERLGPGRIHHCMRWIGISERCFDLMCYRAATREMEDGVMLGEKQFVQGWIAESRAQIDAARLMVLRTAQNIDQFGAAAVRNQISAIKFFVADIMLKVVDWAIQTYGAMGITDDLLLAWYYRHERGARIYDGADEVHKTALARNILKGYGLDVNKNKSVNKPIAQA</sequence>
<evidence type="ECO:0000313" key="9">
    <source>
        <dbReference type="EMBL" id="QJW91796.1"/>
    </source>
</evidence>
<dbReference type="Pfam" id="PF00441">
    <property type="entry name" value="Acyl-CoA_dh_1"/>
    <property type="match status" value="1"/>
</dbReference>
<dbReference type="Gene3D" id="1.10.540.10">
    <property type="entry name" value="Acyl-CoA dehydrogenase/oxidase, N-terminal domain"/>
    <property type="match status" value="1"/>
</dbReference>
<dbReference type="InterPro" id="IPR050741">
    <property type="entry name" value="Acyl-CoA_dehydrogenase"/>
</dbReference>
<evidence type="ECO:0000256" key="5">
    <source>
        <dbReference type="ARBA" id="ARBA00023002"/>
    </source>
</evidence>
<evidence type="ECO:0000256" key="1">
    <source>
        <dbReference type="ARBA" id="ARBA00001974"/>
    </source>
</evidence>
<keyword evidence="4 6" id="KW-0274">FAD</keyword>
<keyword evidence="3 6" id="KW-0285">Flavoprotein</keyword>
<feature type="domain" description="Acyl-CoA oxidase/dehydrogenase middle" evidence="8">
    <location>
        <begin position="130"/>
        <end position="209"/>
    </location>
</feature>
<dbReference type="SUPFAM" id="SSF47203">
    <property type="entry name" value="Acyl-CoA dehydrogenase C-terminal domain-like"/>
    <property type="match status" value="1"/>
</dbReference>
<dbReference type="EMBL" id="CP053435">
    <property type="protein sequence ID" value="QJW91796.1"/>
    <property type="molecule type" value="Genomic_DNA"/>
</dbReference>
<gene>
    <name evidence="9" type="ORF">HNV11_21645</name>
</gene>
<evidence type="ECO:0000256" key="3">
    <source>
        <dbReference type="ARBA" id="ARBA00022630"/>
    </source>
</evidence>
<proteinExistence type="inferred from homology"/>
<dbReference type="Gene3D" id="2.40.110.10">
    <property type="entry name" value="Butyryl-CoA Dehydrogenase, subunit A, domain 2"/>
    <property type="match status" value="1"/>
</dbReference>
<comment type="cofactor">
    <cofactor evidence="1 6">
        <name>FAD</name>
        <dbReference type="ChEBI" id="CHEBI:57692"/>
    </cofactor>
</comment>
<reference evidence="9 10" key="1">
    <citation type="submission" date="2020-05" db="EMBL/GenBank/DDBJ databases">
        <title>Genome sequencing of Spirosoma sp. TS118.</title>
        <authorList>
            <person name="Lee J.-H."/>
            <person name="Jeong S."/>
            <person name="Zhao L."/>
            <person name="Jung J.-H."/>
            <person name="Kim M.-K."/>
            <person name="Lim S."/>
        </authorList>
    </citation>
    <scope>NUCLEOTIDE SEQUENCE [LARGE SCALE GENOMIC DNA]</scope>
    <source>
        <strain evidence="9 10">TS118</strain>
    </source>
</reference>
<dbReference type="InterPro" id="IPR036250">
    <property type="entry name" value="AcylCo_DH-like_C"/>
</dbReference>
<comment type="similarity">
    <text evidence="2 6">Belongs to the acyl-CoA dehydrogenase family.</text>
</comment>
<protein>
    <submittedName>
        <fullName evidence="9">Acyl-CoA dehydrogenase</fullName>
    </submittedName>
</protein>
<evidence type="ECO:0000313" key="10">
    <source>
        <dbReference type="Proteomes" id="UP000502756"/>
    </source>
</evidence>
<dbReference type="RefSeq" id="WP_171741650.1">
    <property type="nucleotide sequence ID" value="NZ_CP053435.1"/>
</dbReference>
<evidence type="ECO:0000256" key="6">
    <source>
        <dbReference type="RuleBase" id="RU362125"/>
    </source>
</evidence>
<dbReference type="Proteomes" id="UP000502756">
    <property type="component" value="Chromosome"/>
</dbReference>
<keyword evidence="10" id="KW-1185">Reference proteome</keyword>
<organism evidence="9 10">
    <name type="scientific">Spirosoma taeanense</name>
    <dbReference type="NCBI Taxonomy" id="2735870"/>
    <lineage>
        <taxon>Bacteria</taxon>
        <taxon>Pseudomonadati</taxon>
        <taxon>Bacteroidota</taxon>
        <taxon>Cytophagia</taxon>
        <taxon>Cytophagales</taxon>
        <taxon>Cytophagaceae</taxon>
        <taxon>Spirosoma</taxon>
    </lineage>
</organism>
<dbReference type="Gene3D" id="1.20.140.10">
    <property type="entry name" value="Butyryl-CoA Dehydrogenase, subunit A, domain 3"/>
    <property type="match status" value="1"/>
</dbReference>
<evidence type="ECO:0000256" key="2">
    <source>
        <dbReference type="ARBA" id="ARBA00009347"/>
    </source>
</evidence>
<accession>A0A6M5YER4</accession>
<evidence type="ECO:0000256" key="4">
    <source>
        <dbReference type="ARBA" id="ARBA00022827"/>
    </source>
</evidence>
<dbReference type="SUPFAM" id="SSF56645">
    <property type="entry name" value="Acyl-CoA dehydrogenase NM domain-like"/>
    <property type="match status" value="1"/>
</dbReference>
<dbReference type="InterPro" id="IPR009075">
    <property type="entry name" value="AcylCo_DH/oxidase_C"/>
</dbReference>
<feature type="domain" description="Acyl-CoA dehydrogenase/oxidase C-terminal" evidence="7">
    <location>
        <begin position="244"/>
        <end position="394"/>
    </location>
</feature>
<dbReference type="KEGG" id="stae:HNV11_21645"/>
<dbReference type="Pfam" id="PF02770">
    <property type="entry name" value="Acyl-CoA_dh_M"/>
    <property type="match status" value="1"/>
</dbReference>
<dbReference type="GO" id="GO:0033539">
    <property type="term" value="P:fatty acid beta-oxidation using acyl-CoA dehydrogenase"/>
    <property type="evidence" value="ECO:0007669"/>
    <property type="project" value="TreeGrafter"/>
</dbReference>
<dbReference type="InterPro" id="IPR046373">
    <property type="entry name" value="Acyl-CoA_Oxase/DH_mid-dom_sf"/>
</dbReference>
<dbReference type="GO" id="GO:0005737">
    <property type="term" value="C:cytoplasm"/>
    <property type="evidence" value="ECO:0007669"/>
    <property type="project" value="TreeGrafter"/>
</dbReference>
<dbReference type="InterPro" id="IPR009100">
    <property type="entry name" value="AcylCoA_DH/oxidase_NM_dom_sf"/>
</dbReference>
<dbReference type="InterPro" id="IPR037069">
    <property type="entry name" value="AcylCoA_DH/ox_N_sf"/>
</dbReference>
<dbReference type="PANTHER" id="PTHR48083:SF13">
    <property type="entry name" value="ACYL-COA DEHYDROGENASE FAMILY MEMBER 11"/>
    <property type="match status" value="1"/>
</dbReference>
<dbReference type="InterPro" id="IPR006091">
    <property type="entry name" value="Acyl-CoA_Oxase/DH_mid-dom"/>
</dbReference>
<name>A0A6M5YER4_9BACT</name>
<dbReference type="FunFam" id="2.40.110.10:FF:000002">
    <property type="entry name" value="Acyl-CoA dehydrogenase fadE12"/>
    <property type="match status" value="1"/>
</dbReference>
<dbReference type="GO" id="GO:0050660">
    <property type="term" value="F:flavin adenine dinucleotide binding"/>
    <property type="evidence" value="ECO:0007669"/>
    <property type="project" value="InterPro"/>
</dbReference>
<keyword evidence="5 6" id="KW-0560">Oxidoreductase</keyword>
<dbReference type="AlphaFoldDB" id="A0A6M5YER4"/>